<reference evidence="1 2" key="1">
    <citation type="submission" date="2018-11" db="EMBL/GenBank/DDBJ databases">
        <authorList>
            <consortium name="Pathogen Informatics"/>
        </authorList>
    </citation>
    <scope>NUCLEOTIDE SEQUENCE [LARGE SCALE GENOMIC DNA]</scope>
</reference>
<feature type="non-terminal residue" evidence="1">
    <location>
        <position position="1"/>
    </location>
</feature>
<dbReference type="Proteomes" id="UP000270094">
    <property type="component" value="Unassembled WGS sequence"/>
</dbReference>
<evidence type="ECO:0000313" key="2">
    <source>
        <dbReference type="Proteomes" id="UP000270094"/>
    </source>
</evidence>
<proteinExistence type="predicted"/>
<protein>
    <submittedName>
        <fullName evidence="1">Uncharacterized protein</fullName>
    </submittedName>
</protein>
<accession>A0A3P7IVB5</accession>
<dbReference type="AlphaFoldDB" id="A0A3P7IVB5"/>
<sequence>QTLDWIPREAKRLRERPPPRWADLFVAWRDQLNSHLVTSNGPGPRERRRRTSIPASWTTLARDRNGWKQCYGLHDK</sequence>
<gene>
    <name evidence="1" type="ORF">SVUK_LOCUS6097</name>
</gene>
<dbReference type="OrthoDB" id="5815649at2759"/>
<evidence type="ECO:0000313" key="1">
    <source>
        <dbReference type="EMBL" id="VDM71099.1"/>
    </source>
</evidence>
<keyword evidence="2" id="KW-1185">Reference proteome</keyword>
<dbReference type="EMBL" id="UYYB01018804">
    <property type="protein sequence ID" value="VDM71099.1"/>
    <property type="molecule type" value="Genomic_DNA"/>
</dbReference>
<organism evidence="1 2">
    <name type="scientific">Strongylus vulgaris</name>
    <name type="common">Blood worm</name>
    <dbReference type="NCBI Taxonomy" id="40348"/>
    <lineage>
        <taxon>Eukaryota</taxon>
        <taxon>Metazoa</taxon>
        <taxon>Ecdysozoa</taxon>
        <taxon>Nematoda</taxon>
        <taxon>Chromadorea</taxon>
        <taxon>Rhabditida</taxon>
        <taxon>Rhabditina</taxon>
        <taxon>Rhabditomorpha</taxon>
        <taxon>Strongyloidea</taxon>
        <taxon>Strongylidae</taxon>
        <taxon>Strongylus</taxon>
    </lineage>
</organism>
<name>A0A3P7IVB5_STRVU</name>